<proteinExistence type="predicted"/>
<dbReference type="EMBL" id="BAABJI010000001">
    <property type="protein sequence ID" value="GAA4904909.1"/>
    <property type="molecule type" value="Genomic_DNA"/>
</dbReference>
<dbReference type="Pfam" id="PF20001">
    <property type="entry name" value="DUF6428"/>
    <property type="match status" value="1"/>
</dbReference>
<accession>A0ABP9FKB4</accession>
<protein>
    <submittedName>
        <fullName evidence="1">Uncharacterized protein</fullName>
    </submittedName>
</protein>
<evidence type="ECO:0000313" key="1">
    <source>
        <dbReference type="EMBL" id="GAA4904909.1"/>
    </source>
</evidence>
<evidence type="ECO:0000313" key="2">
    <source>
        <dbReference type="Proteomes" id="UP001501436"/>
    </source>
</evidence>
<sequence>MIYRNITISNKYKAMNKIEANNWKTFKDTLLQHPDLDLQFQYAEGKLVDPAYHITEIKQAPITSVDCGGVMNAWTEIIVQLWVPEGEQQERSMKVGKALSIVDIVEKMLPLNPNGTVKIEFGNSEFDTRQMFPNEMIVSENALIVDLRPDAVQCKAIGRGGNCGTNDKGEECCAPAVVEKPKVQLVNLAAPAEACCTPGGGCC</sequence>
<reference evidence="2" key="1">
    <citation type="journal article" date="2019" name="Int. J. Syst. Evol. Microbiol.">
        <title>The Global Catalogue of Microorganisms (GCM) 10K type strain sequencing project: providing services to taxonomists for standard genome sequencing and annotation.</title>
        <authorList>
            <consortium name="The Broad Institute Genomics Platform"/>
            <consortium name="The Broad Institute Genome Sequencing Center for Infectious Disease"/>
            <person name="Wu L."/>
            <person name="Ma J."/>
        </authorList>
    </citation>
    <scope>NUCLEOTIDE SEQUENCE [LARGE SCALE GENOMIC DNA]</scope>
    <source>
        <strain evidence="2">JCM 18283</strain>
    </source>
</reference>
<dbReference type="Proteomes" id="UP001501436">
    <property type="component" value="Unassembled WGS sequence"/>
</dbReference>
<comment type="caution">
    <text evidence="1">The sequence shown here is derived from an EMBL/GenBank/DDBJ whole genome shotgun (WGS) entry which is preliminary data.</text>
</comment>
<organism evidence="1 2">
    <name type="scientific">Mucilaginibacter defluvii</name>
    <dbReference type="NCBI Taxonomy" id="1196019"/>
    <lineage>
        <taxon>Bacteria</taxon>
        <taxon>Pseudomonadati</taxon>
        <taxon>Bacteroidota</taxon>
        <taxon>Sphingobacteriia</taxon>
        <taxon>Sphingobacteriales</taxon>
        <taxon>Sphingobacteriaceae</taxon>
        <taxon>Mucilaginibacter</taxon>
    </lineage>
</organism>
<keyword evidence="2" id="KW-1185">Reference proteome</keyword>
<gene>
    <name evidence="1" type="ORF">GCM10023313_04380</name>
</gene>
<name>A0ABP9FKB4_9SPHI</name>
<dbReference type="InterPro" id="IPR045534">
    <property type="entry name" value="DUF6428"/>
</dbReference>